<reference evidence="3 4" key="2">
    <citation type="submission" date="2019-12" db="EMBL/GenBank/DDBJ databases">
        <authorList>
            <consortium name="NARMS: The National Antimicrobial Resistance Monitoring System"/>
        </authorList>
    </citation>
    <scope>NUCLEOTIDE SEQUENCE [LARGE SCALE GENOMIC DNA]</scope>
    <source>
        <strain evidence="3 4">CVM N19EC0510</strain>
    </source>
</reference>
<evidence type="ECO:0000313" key="2">
    <source>
        <dbReference type="EMBL" id="AVR61868.1"/>
    </source>
</evidence>
<proteinExistence type="predicted"/>
<feature type="signal peptide" evidence="1">
    <location>
        <begin position="1"/>
        <end position="18"/>
    </location>
</feature>
<gene>
    <name evidence="3" type="ORF">GAI89_24690</name>
    <name evidence="2" type="ORF">p634-1_00245</name>
</gene>
<organism evidence="2">
    <name type="scientific">Escherichia coli</name>
    <dbReference type="NCBI Taxonomy" id="562"/>
    <lineage>
        <taxon>Bacteria</taxon>
        <taxon>Pseudomonadati</taxon>
        <taxon>Pseudomonadota</taxon>
        <taxon>Gammaproteobacteria</taxon>
        <taxon>Enterobacterales</taxon>
        <taxon>Enterobacteriaceae</taxon>
        <taxon>Escherichia</taxon>
    </lineage>
</organism>
<dbReference type="EMBL" id="AASWKH010000039">
    <property type="protein sequence ID" value="EFH6097789.1"/>
    <property type="molecule type" value="Genomic_DNA"/>
</dbReference>
<keyword evidence="1" id="KW-0732">Signal</keyword>
<geneLocation type="plasmid" evidence="2">
    <name>p634-1</name>
</geneLocation>
<dbReference type="RefSeq" id="WP_001542487.1">
    <property type="nucleotide sequence ID" value="NZ_BFHD01000084.1"/>
</dbReference>
<accession>A0A2R4AB52</accession>
<evidence type="ECO:0000256" key="1">
    <source>
        <dbReference type="SAM" id="SignalP"/>
    </source>
</evidence>
<feature type="chain" id="PRO_5036047516" evidence="1">
    <location>
        <begin position="19"/>
        <end position="95"/>
    </location>
</feature>
<dbReference type="EMBL" id="MG692624">
    <property type="protein sequence ID" value="AVR61868.1"/>
    <property type="molecule type" value="Genomic_DNA"/>
</dbReference>
<sequence length="95" mass="10476">MKSFIFVLCFAFSAAVYAQEDSISVINSSADLACKNNPDAASKESCKELLLSTAAFASENAKFYSAFCRGYVKDEDKEKCDDAGKLVRYFQSLNQ</sequence>
<dbReference type="Proteomes" id="UP000531463">
    <property type="component" value="Unassembled WGS sequence"/>
</dbReference>
<dbReference type="AlphaFoldDB" id="A0A2R4AB52"/>
<keyword evidence="2" id="KW-0614">Plasmid</keyword>
<evidence type="ECO:0000313" key="4">
    <source>
        <dbReference type="Proteomes" id="UP000531463"/>
    </source>
</evidence>
<protein>
    <submittedName>
        <fullName evidence="2">Uncharacterized protein</fullName>
    </submittedName>
</protein>
<name>A0A2R4AB52_ECOLX</name>
<evidence type="ECO:0000313" key="3">
    <source>
        <dbReference type="EMBL" id="EFH6097789.1"/>
    </source>
</evidence>
<reference evidence="2" key="1">
    <citation type="journal article" date="2018" name="Vet. Microbiol.">
        <title>Longitudinal study of Escherichia coli plasmid resistance to extended-spectrum cephalosporins in free-range broilers.</title>
        <authorList>
            <person name="Baron S."/>
            <person name="Le Devendec L."/>
            <person name="Touzain F."/>
            <person name="Jouy E."/>
            <person name="Lucas P."/>
            <person name="de Boisseson C."/>
            <person name="Larvor E."/>
            <person name="Kempf I."/>
        </authorList>
    </citation>
    <scope>NUCLEOTIDE SEQUENCE</scope>
    <source>
        <strain evidence="2">634-1</strain>
        <plasmid evidence="2">p634-1</plasmid>
    </source>
</reference>